<dbReference type="PANTHER" id="PTHR34387:SF1">
    <property type="entry name" value="PERIPLASMIC IMMUNOGENIC PROTEIN"/>
    <property type="match status" value="1"/>
</dbReference>
<comment type="caution">
    <text evidence="1">The sequence shown here is derived from an EMBL/GenBank/DDBJ whole genome shotgun (WGS) entry which is preliminary data.</text>
</comment>
<proteinExistence type="predicted"/>
<evidence type="ECO:0000313" key="2">
    <source>
        <dbReference type="Proteomes" id="UP001139031"/>
    </source>
</evidence>
<dbReference type="Proteomes" id="UP001139031">
    <property type="component" value="Unassembled WGS sequence"/>
</dbReference>
<dbReference type="EMBL" id="JAIRAU010000052">
    <property type="protein sequence ID" value="MBZ5714910.1"/>
    <property type="molecule type" value="Genomic_DNA"/>
</dbReference>
<reference evidence="1" key="1">
    <citation type="submission" date="2021-08" db="EMBL/GenBank/DDBJ databases">
        <authorList>
            <person name="Stevens D.C."/>
        </authorList>
    </citation>
    <scope>NUCLEOTIDE SEQUENCE</scope>
    <source>
        <strain evidence="1">DSM 53165</strain>
    </source>
</reference>
<dbReference type="PROSITE" id="PS51257">
    <property type="entry name" value="PROKAR_LIPOPROTEIN"/>
    <property type="match status" value="1"/>
</dbReference>
<protein>
    <submittedName>
        <fullName evidence="1">SIMPL domain-containing protein</fullName>
    </submittedName>
</protein>
<accession>A0ABS7U3L1</accession>
<dbReference type="Gene3D" id="3.30.110.170">
    <property type="entry name" value="Protein of unknown function (DUF541), domain 1"/>
    <property type="match status" value="1"/>
</dbReference>
<dbReference type="Pfam" id="PF04402">
    <property type="entry name" value="SIMPL"/>
    <property type="match status" value="1"/>
</dbReference>
<dbReference type="InterPro" id="IPR052022">
    <property type="entry name" value="26kDa_periplasmic_antigen"/>
</dbReference>
<name>A0ABS7U3L1_9BACT</name>
<organism evidence="1 2">
    <name type="scientific">Nannocystis pusilla</name>
    <dbReference type="NCBI Taxonomy" id="889268"/>
    <lineage>
        <taxon>Bacteria</taxon>
        <taxon>Pseudomonadati</taxon>
        <taxon>Myxococcota</taxon>
        <taxon>Polyangia</taxon>
        <taxon>Nannocystales</taxon>
        <taxon>Nannocystaceae</taxon>
        <taxon>Nannocystis</taxon>
    </lineage>
</organism>
<gene>
    <name evidence="1" type="ORF">K7C98_37230</name>
</gene>
<dbReference type="InterPro" id="IPR007497">
    <property type="entry name" value="SIMPL/DUF541"/>
</dbReference>
<dbReference type="Gene3D" id="3.30.70.2970">
    <property type="entry name" value="Protein of unknown function (DUF541), domain 2"/>
    <property type="match status" value="1"/>
</dbReference>
<keyword evidence="2" id="KW-1185">Reference proteome</keyword>
<dbReference type="RefSeq" id="WP_224196642.1">
    <property type="nucleotide sequence ID" value="NZ_JAIRAU010000052.1"/>
</dbReference>
<sequence length="250" mass="26792">MTRLLSLALVVLAACHAEPCPRELPVPVACTPAGPAQAPLPGRTITVSGAAEILTAPDTFELTIGFDVQAPDLEHARDDSRKRAAALLAVVARHQIPDSDVQTQELSLQPRYDNYEHRKIVGYQATRALTLTVRDVDAVEAVLYDMLAAGANRVDRVQFHSSAAREKRAEARVLAIEAARDKAKAMAAALGLTLGTPLRVEEVASDPWRPPTMNNFSLTNDSTPQVSETVASGRIKIAANVAVTFQLAEG</sequence>
<dbReference type="PANTHER" id="PTHR34387">
    <property type="entry name" value="SLR1258 PROTEIN"/>
    <property type="match status" value="1"/>
</dbReference>
<evidence type="ECO:0000313" key="1">
    <source>
        <dbReference type="EMBL" id="MBZ5714910.1"/>
    </source>
</evidence>